<keyword evidence="3 7" id="KW-0812">Transmembrane</keyword>
<evidence type="ECO:0000256" key="5">
    <source>
        <dbReference type="ARBA" id="ARBA00023136"/>
    </source>
</evidence>
<dbReference type="InterPro" id="IPR052027">
    <property type="entry name" value="PspC"/>
</dbReference>
<evidence type="ECO:0000256" key="7">
    <source>
        <dbReference type="SAM" id="Phobius"/>
    </source>
</evidence>
<dbReference type="RefSeq" id="WP_129186981.1">
    <property type="nucleotide sequence ID" value="NZ_CP035493.1"/>
</dbReference>
<evidence type="ECO:0000313" key="9">
    <source>
        <dbReference type="EMBL" id="QAY69582.1"/>
    </source>
</evidence>
<evidence type="ECO:0000256" key="4">
    <source>
        <dbReference type="ARBA" id="ARBA00022989"/>
    </source>
</evidence>
<feature type="compositionally biased region" description="Low complexity" evidence="6">
    <location>
        <begin position="86"/>
        <end position="101"/>
    </location>
</feature>
<name>A0A4P6F227_9MICO</name>
<comment type="subcellular location">
    <subcellularLocation>
        <location evidence="1">Cell membrane</location>
        <topology evidence="1">Single-pass membrane protein</topology>
    </subcellularLocation>
</comment>
<protein>
    <submittedName>
        <fullName evidence="9">PspC domain-containing protein</fullName>
    </submittedName>
</protein>
<feature type="transmembrane region" description="Helical" evidence="7">
    <location>
        <begin position="52"/>
        <end position="75"/>
    </location>
</feature>
<dbReference type="AlphaFoldDB" id="A0A4P6F227"/>
<gene>
    <name evidence="9" type="ORF">ET471_05615</name>
</gene>
<reference evidence="9 10" key="1">
    <citation type="submission" date="2019-01" db="EMBL/GenBank/DDBJ databases">
        <title>Genome sequencing of strain FW10M-9.</title>
        <authorList>
            <person name="Heo J."/>
            <person name="Kim S.-J."/>
            <person name="Kim J.-S."/>
            <person name="Hong S.-B."/>
            <person name="Kwon S.-W."/>
        </authorList>
    </citation>
    <scope>NUCLEOTIDE SEQUENCE [LARGE SCALE GENOMIC DNA]</scope>
    <source>
        <strain evidence="9 10">FW10M-9</strain>
    </source>
</reference>
<feature type="domain" description="Phage shock protein PspC N-terminal" evidence="8">
    <location>
        <begin position="21"/>
        <end position="78"/>
    </location>
</feature>
<keyword evidence="5 7" id="KW-0472">Membrane</keyword>
<evidence type="ECO:0000256" key="1">
    <source>
        <dbReference type="ARBA" id="ARBA00004162"/>
    </source>
</evidence>
<dbReference type="PANTHER" id="PTHR33885:SF3">
    <property type="entry name" value="PHAGE SHOCK PROTEIN C"/>
    <property type="match status" value="1"/>
</dbReference>
<dbReference type="InterPro" id="IPR007168">
    <property type="entry name" value="Phageshock_PspC_N"/>
</dbReference>
<keyword evidence="2" id="KW-1003">Cell membrane</keyword>
<proteinExistence type="predicted"/>
<accession>A0A4P6F227</accession>
<dbReference type="PANTHER" id="PTHR33885">
    <property type="entry name" value="PHAGE SHOCK PROTEIN C"/>
    <property type="match status" value="1"/>
</dbReference>
<dbReference type="OrthoDB" id="7359894at2"/>
<evidence type="ECO:0000256" key="6">
    <source>
        <dbReference type="SAM" id="MobiDB-lite"/>
    </source>
</evidence>
<evidence type="ECO:0000313" key="10">
    <source>
        <dbReference type="Proteomes" id="UP000292118"/>
    </source>
</evidence>
<feature type="region of interest" description="Disordered" evidence="6">
    <location>
        <begin position="86"/>
        <end position="115"/>
    </location>
</feature>
<keyword evidence="4 7" id="KW-1133">Transmembrane helix</keyword>
<evidence type="ECO:0000259" key="8">
    <source>
        <dbReference type="Pfam" id="PF04024"/>
    </source>
</evidence>
<evidence type="ECO:0000256" key="3">
    <source>
        <dbReference type="ARBA" id="ARBA00022692"/>
    </source>
</evidence>
<dbReference type="Pfam" id="PF04024">
    <property type="entry name" value="PspC"/>
    <property type="match status" value="1"/>
</dbReference>
<dbReference type="KEGG" id="xya:ET471_05615"/>
<keyword evidence="10" id="KW-1185">Reference proteome</keyword>
<dbReference type="EMBL" id="CP035493">
    <property type="protein sequence ID" value="QAY69582.1"/>
    <property type="molecule type" value="Genomic_DNA"/>
</dbReference>
<evidence type="ECO:0000256" key="2">
    <source>
        <dbReference type="ARBA" id="ARBA00022475"/>
    </source>
</evidence>
<dbReference type="Proteomes" id="UP000292118">
    <property type="component" value="Chromosome"/>
</dbReference>
<organism evidence="9 10">
    <name type="scientific">Xylanimonas protaetiae</name>
    <dbReference type="NCBI Taxonomy" id="2509457"/>
    <lineage>
        <taxon>Bacteria</taxon>
        <taxon>Bacillati</taxon>
        <taxon>Actinomycetota</taxon>
        <taxon>Actinomycetes</taxon>
        <taxon>Micrococcales</taxon>
        <taxon>Promicromonosporaceae</taxon>
        <taxon>Xylanimonas</taxon>
    </lineage>
</organism>
<dbReference type="GO" id="GO:0005886">
    <property type="term" value="C:plasma membrane"/>
    <property type="evidence" value="ECO:0007669"/>
    <property type="project" value="UniProtKB-SubCell"/>
</dbReference>
<sequence length="115" mass="12302">MSTQTPNPHPAYAMPAPAPSKPFYRPSQGRMLGGVCAAVADRFGWDRTLVRVVTVASVLLPGPQVVAYVAAWILIPDEQRYWERQAAAAAPYPAQHHPAAPSGTYPTDPPASPQA</sequence>